<comment type="caution">
    <text evidence="2">The sequence shown here is derived from an EMBL/GenBank/DDBJ whole genome shotgun (WGS) entry which is preliminary data.</text>
</comment>
<evidence type="ECO:0000256" key="1">
    <source>
        <dbReference type="SAM" id="Phobius"/>
    </source>
</evidence>
<feature type="transmembrane region" description="Helical" evidence="1">
    <location>
        <begin position="78"/>
        <end position="98"/>
    </location>
</feature>
<reference evidence="2 3" key="1">
    <citation type="submission" date="2019-08" db="EMBL/GenBank/DDBJ databases">
        <title>Draft genome sequence of Lysobacter sp. UKS-15.</title>
        <authorList>
            <person name="Im W.-T."/>
        </authorList>
    </citation>
    <scope>NUCLEOTIDE SEQUENCE [LARGE SCALE GENOMIC DNA]</scope>
    <source>
        <strain evidence="2 3">UKS-15</strain>
    </source>
</reference>
<accession>A0A5D8Z126</accession>
<organism evidence="2 3">
    <name type="scientific">Cognatilysobacter lacus</name>
    <dbReference type="NCBI Taxonomy" id="1643323"/>
    <lineage>
        <taxon>Bacteria</taxon>
        <taxon>Pseudomonadati</taxon>
        <taxon>Pseudomonadota</taxon>
        <taxon>Gammaproteobacteria</taxon>
        <taxon>Lysobacterales</taxon>
        <taxon>Lysobacteraceae</taxon>
        <taxon>Cognatilysobacter</taxon>
    </lineage>
</organism>
<protein>
    <recommendedName>
        <fullName evidence="4">Transmembrane protein</fullName>
    </recommendedName>
</protein>
<dbReference type="AlphaFoldDB" id="A0A5D8Z126"/>
<feature type="transmembrane region" description="Helical" evidence="1">
    <location>
        <begin position="46"/>
        <end position="66"/>
    </location>
</feature>
<feature type="transmembrane region" description="Helical" evidence="1">
    <location>
        <begin position="12"/>
        <end position="34"/>
    </location>
</feature>
<proteinExistence type="predicted"/>
<dbReference type="Proteomes" id="UP000323164">
    <property type="component" value="Unassembled WGS sequence"/>
</dbReference>
<keyword evidence="1" id="KW-0472">Membrane</keyword>
<feature type="transmembrane region" description="Helical" evidence="1">
    <location>
        <begin position="104"/>
        <end position="128"/>
    </location>
</feature>
<keyword evidence="3" id="KW-1185">Reference proteome</keyword>
<name>A0A5D8Z126_9GAMM</name>
<keyword evidence="1" id="KW-1133">Transmembrane helix</keyword>
<evidence type="ECO:0000313" key="3">
    <source>
        <dbReference type="Proteomes" id="UP000323164"/>
    </source>
</evidence>
<gene>
    <name evidence="2" type="ORF">FW784_10685</name>
</gene>
<evidence type="ECO:0008006" key="4">
    <source>
        <dbReference type="Google" id="ProtNLM"/>
    </source>
</evidence>
<sequence>MLSKLAAAVDHALSRVLLGLLGVLVTASIGVFALGFVSVNPLREPAAFLVGLGGCLGLLGWWLRVAFRSSSLARRPRLRGATGASLLLGLATVLYQLARLPLSAGALPFLAVVGAAAIFMFLGTLGIAGSGPNNSSKPTPLRGAA</sequence>
<evidence type="ECO:0000313" key="2">
    <source>
        <dbReference type="EMBL" id="TZF87782.1"/>
    </source>
</evidence>
<dbReference type="EMBL" id="VTRV01000125">
    <property type="protein sequence ID" value="TZF87782.1"/>
    <property type="molecule type" value="Genomic_DNA"/>
</dbReference>
<keyword evidence="1" id="KW-0812">Transmembrane</keyword>